<dbReference type="SUPFAM" id="SSF46894">
    <property type="entry name" value="C-terminal effector domain of the bipartite response regulators"/>
    <property type="match status" value="1"/>
</dbReference>
<accession>A0A9D1AFQ9</accession>
<protein>
    <recommendedName>
        <fullName evidence="1">Stage 0 sporulation protein A homolog</fullName>
    </recommendedName>
</protein>
<dbReference type="Gene3D" id="1.10.10.10">
    <property type="entry name" value="Winged helix-like DNA-binding domain superfamily/Winged helix DNA-binding domain"/>
    <property type="match status" value="1"/>
</dbReference>
<reference evidence="8" key="1">
    <citation type="submission" date="2020-10" db="EMBL/GenBank/DDBJ databases">
        <authorList>
            <person name="Gilroy R."/>
        </authorList>
    </citation>
    <scope>NUCLEOTIDE SEQUENCE</scope>
    <source>
        <strain evidence="8">ChiSjej4B22-8148</strain>
    </source>
</reference>
<dbReference type="SMART" id="SM00421">
    <property type="entry name" value="HTH_LUXR"/>
    <property type="match status" value="1"/>
</dbReference>
<dbReference type="InterPro" id="IPR016032">
    <property type="entry name" value="Sig_transdc_resp-reg_C-effctor"/>
</dbReference>
<evidence type="ECO:0000256" key="4">
    <source>
        <dbReference type="ARBA" id="ARBA00024867"/>
    </source>
</evidence>
<dbReference type="PANTHER" id="PTHR45566">
    <property type="entry name" value="HTH-TYPE TRANSCRIPTIONAL REGULATOR YHJB-RELATED"/>
    <property type="match status" value="1"/>
</dbReference>
<dbReference type="PROSITE" id="PS50043">
    <property type="entry name" value="HTH_LUXR_2"/>
    <property type="match status" value="1"/>
</dbReference>
<dbReference type="PROSITE" id="PS50110">
    <property type="entry name" value="RESPONSE_REGULATORY"/>
    <property type="match status" value="1"/>
</dbReference>
<feature type="domain" description="Response regulatory" evidence="7">
    <location>
        <begin position="5"/>
        <end position="124"/>
    </location>
</feature>
<dbReference type="Proteomes" id="UP000886757">
    <property type="component" value="Unassembled WGS sequence"/>
</dbReference>
<dbReference type="SUPFAM" id="SSF52172">
    <property type="entry name" value="CheY-like"/>
    <property type="match status" value="1"/>
</dbReference>
<evidence type="ECO:0000256" key="1">
    <source>
        <dbReference type="ARBA" id="ARBA00018672"/>
    </source>
</evidence>
<evidence type="ECO:0000259" key="7">
    <source>
        <dbReference type="PROSITE" id="PS50110"/>
    </source>
</evidence>
<dbReference type="SMART" id="SM00448">
    <property type="entry name" value="REC"/>
    <property type="match status" value="1"/>
</dbReference>
<dbReference type="InterPro" id="IPR058245">
    <property type="entry name" value="NreC/VraR/RcsB-like_REC"/>
</dbReference>
<reference evidence="8" key="2">
    <citation type="journal article" date="2021" name="PeerJ">
        <title>Extensive microbial diversity within the chicken gut microbiome revealed by metagenomics and culture.</title>
        <authorList>
            <person name="Gilroy R."/>
            <person name="Ravi A."/>
            <person name="Getino M."/>
            <person name="Pursley I."/>
            <person name="Horton D.L."/>
            <person name="Alikhan N.F."/>
            <person name="Baker D."/>
            <person name="Gharbi K."/>
            <person name="Hall N."/>
            <person name="Watson M."/>
            <person name="Adriaenssens E.M."/>
            <person name="Foster-Nyarko E."/>
            <person name="Jarju S."/>
            <person name="Secka A."/>
            <person name="Antonio M."/>
            <person name="Oren A."/>
            <person name="Chaudhuri R.R."/>
            <person name="La Ragione R."/>
            <person name="Hildebrand F."/>
            <person name="Pallen M.J."/>
        </authorList>
    </citation>
    <scope>NUCLEOTIDE SEQUENCE</scope>
    <source>
        <strain evidence="8">ChiSjej4B22-8148</strain>
    </source>
</reference>
<dbReference type="Gene3D" id="3.40.50.2300">
    <property type="match status" value="1"/>
</dbReference>
<gene>
    <name evidence="8" type="ORF">IAB31_11540</name>
</gene>
<keyword evidence="3" id="KW-0238">DNA-binding</keyword>
<evidence type="ECO:0000313" key="8">
    <source>
        <dbReference type="EMBL" id="HIR14542.1"/>
    </source>
</evidence>
<dbReference type="PRINTS" id="PR00038">
    <property type="entry name" value="HTHLUXR"/>
</dbReference>
<dbReference type="CDD" id="cd06170">
    <property type="entry name" value="LuxR_C_like"/>
    <property type="match status" value="1"/>
</dbReference>
<keyword evidence="2 5" id="KW-0597">Phosphoprotein</keyword>
<sequence>MSLINILLVDDHALFSKSLTVALEEYEEIQHFYTTRELASLPEQVREKKIDIVLMDINLGSLSRQDGLTLASELKKAVPSVKIILLTGYDLPVYQYEAKKMGAAGFLNKNINPEELLHSLIRVAKGGSCFSSRQEEVKIEELTGSERRILQLISEGKKRKEIACQLYISERTLSNHLQHIYEKLGVTSSIEAVTKALKMGYISLP</sequence>
<evidence type="ECO:0000256" key="5">
    <source>
        <dbReference type="PROSITE-ProRule" id="PRU00169"/>
    </source>
</evidence>
<proteinExistence type="predicted"/>
<dbReference type="InterPro" id="IPR011006">
    <property type="entry name" value="CheY-like_superfamily"/>
</dbReference>
<dbReference type="InterPro" id="IPR036388">
    <property type="entry name" value="WH-like_DNA-bd_sf"/>
</dbReference>
<evidence type="ECO:0000313" key="9">
    <source>
        <dbReference type="Proteomes" id="UP000886757"/>
    </source>
</evidence>
<dbReference type="CDD" id="cd17535">
    <property type="entry name" value="REC_NarL-like"/>
    <property type="match status" value="1"/>
</dbReference>
<dbReference type="InterPro" id="IPR001789">
    <property type="entry name" value="Sig_transdc_resp-reg_receiver"/>
</dbReference>
<dbReference type="Pfam" id="PF00072">
    <property type="entry name" value="Response_reg"/>
    <property type="match status" value="1"/>
</dbReference>
<dbReference type="PANTHER" id="PTHR45566:SF2">
    <property type="entry name" value="NARL SUBFAMILY"/>
    <property type="match status" value="1"/>
</dbReference>
<dbReference type="EMBL" id="DVGK01000132">
    <property type="protein sequence ID" value="HIR14542.1"/>
    <property type="molecule type" value="Genomic_DNA"/>
</dbReference>
<comment type="caution">
    <text evidence="8">The sequence shown here is derived from an EMBL/GenBank/DDBJ whole genome shotgun (WGS) entry which is preliminary data.</text>
</comment>
<dbReference type="GO" id="GO:0003677">
    <property type="term" value="F:DNA binding"/>
    <property type="evidence" value="ECO:0007669"/>
    <property type="project" value="UniProtKB-KW"/>
</dbReference>
<evidence type="ECO:0000256" key="2">
    <source>
        <dbReference type="ARBA" id="ARBA00022553"/>
    </source>
</evidence>
<dbReference type="InterPro" id="IPR051015">
    <property type="entry name" value="EvgA-like"/>
</dbReference>
<evidence type="ECO:0000259" key="6">
    <source>
        <dbReference type="PROSITE" id="PS50043"/>
    </source>
</evidence>
<dbReference type="InterPro" id="IPR000792">
    <property type="entry name" value="Tscrpt_reg_LuxR_C"/>
</dbReference>
<dbReference type="AlphaFoldDB" id="A0A9D1AFQ9"/>
<name>A0A9D1AFQ9_9FIRM</name>
<organism evidence="8 9">
    <name type="scientific">Candidatus Choladousia intestinavium</name>
    <dbReference type="NCBI Taxonomy" id="2840727"/>
    <lineage>
        <taxon>Bacteria</taxon>
        <taxon>Bacillati</taxon>
        <taxon>Bacillota</taxon>
        <taxon>Clostridia</taxon>
        <taxon>Lachnospirales</taxon>
        <taxon>Lachnospiraceae</taxon>
        <taxon>Lachnospiraceae incertae sedis</taxon>
        <taxon>Candidatus Choladousia</taxon>
    </lineage>
</organism>
<dbReference type="Pfam" id="PF00196">
    <property type="entry name" value="GerE"/>
    <property type="match status" value="1"/>
</dbReference>
<dbReference type="GO" id="GO:0000160">
    <property type="term" value="P:phosphorelay signal transduction system"/>
    <property type="evidence" value="ECO:0007669"/>
    <property type="project" value="InterPro"/>
</dbReference>
<feature type="modified residue" description="4-aspartylphosphate" evidence="5">
    <location>
        <position position="56"/>
    </location>
</feature>
<evidence type="ECO:0000256" key="3">
    <source>
        <dbReference type="ARBA" id="ARBA00023125"/>
    </source>
</evidence>
<dbReference type="GO" id="GO:0006355">
    <property type="term" value="P:regulation of DNA-templated transcription"/>
    <property type="evidence" value="ECO:0007669"/>
    <property type="project" value="InterPro"/>
</dbReference>
<feature type="domain" description="HTH luxR-type" evidence="6">
    <location>
        <begin position="135"/>
        <end position="200"/>
    </location>
</feature>
<comment type="function">
    <text evidence="4">May play the central regulatory role in sporulation. It may be an element of the effector pathway responsible for the activation of sporulation genes in response to nutritional stress. Spo0A may act in concert with spo0H (a sigma factor) to control the expression of some genes that are critical to the sporulation process.</text>
</comment>